<feature type="transmembrane region" description="Helical" evidence="6">
    <location>
        <begin position="240"/>
        <end position="262"/>
    </location>
</feature>
<feature type="transmembrane region" description="Helical" evidence="6">
    <location>
        <begin position="23"/>
        <end position="45"/>
    </location>
</feature>
<dbReference type="GO" id="GO:0042371">
    <property type="term" value="P:vitamin K biosynthetic process"/>
    <property type="evidence" value="ECO:0007669"/>
    <property type="project" value="TreeGrafter"/>
</dbReference>
<dbReference type="AlphaFoldDB" id="A0A1H3TA04"/>
<dbReference type="GO" id="GO:0009234">
    <property type="term" value="P:menaquinone biosynthetic process"/>
    <property type="evidence" value="ECO:0007669"/>
    <property type="project" value="TreeGrafter"/>
</dbReference>
<dbReference type="InterPro" id="IPR000537">
    <property type="entry name" value="UbiA_prenyltransferase"/>
</dbReference>
<evidence type="ECO:0000256" key="2">
    <source>
        <dbReference type="ARBA" id="ARBA00022679"/>
    </source>
</evidence>
<evidence type="ECO:0000256" key="4">
    <source>
        <dbReference type="ARBA" id="ARBA00022989"/>
    </source>
</evidence>
<keyword evidence="5 6" id="KW-0472">Membrane</keyword>
<dbReference type="GO" id="GO:0004659">
    <property type="term" value="F:prenyltransferase activity"/>
    <property type="evidence" value="ECO:0007669"/>
    <property type="project" value="InterPro"/>
</dbReference>
<keyword evidence="2 7" id="KW-0808">Transferase</keyword>
<dbReference type="Proteomes" id="UP000199515">
    <property type="component" value="Unassembled WGS sequence"/>
</dbReference>
<feature type="transmembrane region" description="Helical" evidence="6">
    <location>
        <begin position="115"/>
        <end position="137"/>
    </location>
</feature>
<dbReference type="OrthoDB" id="4545177at2"/>
<reference evidence="7 8" key="1">
    <citation type="submission" date="2016-10" db="EMBL/GenBank/DDBJ databases">
        <authorList>
            <person name="de Groot N.N."/>
        </authorList>
    </citation>
    <scope>NUCLEOTIDE SEQUENCE [LARGE SCALE GENOMIC DNA]</scope>
    <source>
        <strain evidence="7 8">CPCC 202699</strain>
    </source>
</reference>
<keyword evidence="4 6" id="KW-1133">Transmembrane helix</keyword>
<proteinExistence type="predicted"/>
<dbReference type="Pfam" id="PF01040">
    <property type="entry name" value="UbiA"/>
    <property type="match status" value="1"/>
</dbReference>
<organism evidence="7 8">
    <name type="scientific">Amycolatopsis xylanica</name>
    <dbReference type="NCBI Taxonomy" id="589385"/>
    <lineage>
        <taxon>Bacteria</taxon>
        <taxon>Bacillati</taxon>
        <taxon>Actinomycetota</taxon>
        <taxon>Actinomycetes</taxon>
        <taxon>Pseudonocardiales</taxon>
        <taxon>Pseudonocardiaceae</taxon>
        <taxon>Amycolatopsis</taxon>
    </lineage>
</organism>
<evidence type="ECO:0000256" key="3">
    <source>
        <dbReference type="ARBA" id="ARBA00022692"/>
    </source>
</evidence>
<evidence type="ECO:0000256" key="5">
    <source>
        <dbReference type="ARBA" id="ARBA00023136"/>
    </source>
</evidence>
<evidence type="ECO:0000313" key="7">
    <source>
        <dbReference type="EMBL" id="SDZ46698.1"/>
    </source>
</evidence>
<protein>
    <submittedName>
        <fullName evidence="7">1,4-dihydroxy-2-naphthoate octaprenyltransferase</fullName>
    </submittedName>
</protein>
<dbReference type="PANTHER" id="PTHR13929">
    <property type="entry name" value="1,4-DIHYDROXY-2-NAPHTHOATE OCTAPRENYLTRANSFERASE"/>
    <property type="match status" value="1"/>
</dbReference>
<keyword evidence="8" id="KW-1185">Reference proteome</keyword>
<dbReference type="RefSeq" id="WP_143047312.1">
    <property type="nucleotide sequence ID" value="NZ_FNON01000020.1"/>
</dbReference>
<feature type="transmembrane region" description="Helical" evidence="6">
    <location>
        <begin position="300"/>
        <end position="321"/>
    </location>
</feature>
<comment type="subcellular location">
    <subcellularLocation>
        <location evidence="1">Membrane</location>
        <topology evidence="1">Multi-pass membrane protein</topology>
    </subcellularLocation>
</comment>
<feature type="transmembrane region" description="Helical" evidence="6">
    <location>
        <begin position="268"/>
        <end position="288"/>
    </location>
</feature>
<feature type="transmembrane region" description="Helical" evidence="6">
    <location>
        <begin position="57"/>
        <end position="76"/>
    </location>
</feature>
<dbReference type="GO" id="GO:0016020">
    <property type="term" value="C:membrane"/>
    <property type="evidence" value="ECO:0007669"/>
    <property type="project" value="UniProtKB-SubCell"/>
</dbReference>
<evidence type="ECO:0000256" key="1">
    <source>
        <dbReference type="ARBA" id="ARBA00004141"/>
    </source>
</evidence>
<dbReference type="PANTHER" id="PTHR13929:SF0">
    <property type="entry name" value="UBIA PRENYLTRANSFERASE DOMAIN-CONTAINING PROTEIN 1"/>
    <property type="match status" value="1"/>
</dbReference>
<dbReference type="InterPro" id="IPR026046">
    <property type="entry name" value="UBIAD1"/>
</dbReference>
<dbReference type="EMBL" id="FNON01000020">
    <property type="protein sequence ID" value="SDZ46698.1"/>
    <property type="molecule type" value="Genomic_DNA"/>
</dbReference>
<name>A0A1H3TA04_9PSEU</name>
<gene>
    <name evidence="7" type="ORF">SAMN05421504_12020</name>
</gene>
<evidence type="ECO:0000256" key="6">
    <source>
        <dbReference type="SAM" id="Phobius"/>
    </source>
</evidence>
<sequence length="322" mass="34134">MTGILAGARSAGTRSVREVLGGLFWLSKIAVYQHYFGWALAWLALSPSASARPGVTAAMLLFLVGSIAIVACACSADDLVGFRNGSDATNYQAGERQRNIKRKPLLSGALAEREVVMFVVASGALAVVAGIAAFWALDWQAPLEAYVGYFVGFAASVQYSAGLRLSYHSGGSETLLCLSTASGLLAPYLAVERSWSPQAVFMGLLLGFWLVMVSSYSNVNDAEGDRQAGRRTLATVGSPATVRAVMVALVLVSIGLVVALAAGTGWPWWTLLTMVPATALHVAQLYVGPVRGQYLRARRLGLYAYDLGFLGIGIPTLFVFLT</sequence>
<dbReference type="STRING" id="589385.SAMN05421504_12020"/>
<keyword evidence="3 6" id="KW-0812">Transmembrane</keyword>
<feature type="transmembrane region" description="Helical" evidence="6">
    <location>
        <begin position="197"/>
        <end position="219"/>
    </location>
</feature>
<evidence type="ECO:0000313" key="8">
    <source>
        <dbReference type="Proteomes" id="UP000199515"/>
    </source>
</evidence>
<accession>A0A1H3TA04</accession>